<dbReference type="Proteomes" id="UP000748752">
    <property type="component" value="Unassembled WGS sequence"/>
</dbReference>
<comment type="caution">
    <text evidence="1">The sequence shown here is derived from an EMBL/GenBank/DDBJ whole genome shotgun (WGS) entry which is preliminary data.</text>
</comment>
<gene>
    <name evidence="1" type="ORF">CKO31_10280</name>
</gene>
<proteinExistence type="predicted"/>
<protein>
    <submittedName>
        <fullName evidence="1">Uncharacterized protein</fullName>
    </submittedName>
</protein>
<evidence type="ECO:0000313" key="2">
    <source>
        <dbReference type="Proteomes" id="UP000748752"/>
    </source>
</evidence>
<dbReference type="EMBL" id="NRRV01000021">
    <property type="protein sequence ID" value="MBK1631122.1"/>
    <property type="molecule type" value="Genomic_DNA"/>
</dbReference>
<evidence type="ECO:0000313" key="1">
    <source>
        <dbReference type="EMBL" id="MBK1631122.1"/>
    </source>
</evidence>
<keyword evidence="2" id="KW-1185">Reference proteome</keyword>
<reference evidence="1 2" key="1">
    <citation type="journal article" date="2020" name="Microorganisms">
        <title>Osmotic Adaptation and Compatible Solute Biosynthesis of Phototrophic Bacteria as Revealed from Genome Analyses.</title>
        <authorList>
            <person name="Imhoff J.F."/>
            <person name="Rahn T."/>
            <person name="Kunzel S."/>
            <person name="Keller A."/>
            <person name="Neulinger S.C."/>
        </authorList>
    </citation>
    <scope>NUCLEOTIDE SEQUENCE [LARGE SCALE GENOMIC DNA]</scope>
    <source>
        <strain evidence="1 2">DSM 6210</strain>
    </source>
</reference>
<organism evidence="1 2">
    <name type="scientific">Thiohalocapsa halophila</name>
    <dbReference type="NCBI Taxonomy" id="69359"/>
    <lineage>
        <taxon>Bacteria</taxon>
        <taxon>Pseudomonadati</taxon>
        <taxon>Pseudomonadota</taxon>
        <taxon>Gammaproteobacteria</taxon>
        <taxon>Chromatiales</taxon>
        <taxon>Chromatiaceae</taxon>
        <taxon>Thiohalocapsa</taxon>
    </lineage>
</organism>
<name>A0ABS1CGZ5_9GAMM</name>
<accession>A0ABS1CGZ5</accession>
<sequence>MDFTQAIKQLLPLQVRIPNPRKPLQLETHYVAEVFLAETPKGVAVVWLDPYWCEKPDAVVVHIAYAQPSAQTHAERWVDNDPRFGPRCIPYQKPFVMERLGRDSPAWSVYKDWQARRAMKGQECGRHAAWQRVEQDLGELVQRRLA</sequence>
<dbReference type="RefSeq" id="WP_200236808.1">
    <property type="nucleotide sequence ID" value="NZ_NRRV01000021.1"/>
</dbReference>